<dbReference type="InterPro" id="IPR029063">
    <property type="entry name" value="SAM-dependent_MTases_sf"/>
</dbReference>
<name>A0A8H4QU88_9AGAR</name>
<feature type="binding site" evidence="4">
    <location>
        <position position="110"/>
    </location>
    <ligand>
        <name>S-adenosyl-L-methionine</name>
        <dbReference type="ChEBI" id="CHEBI:59789"/>
    </ligand>
</feature>
<comment type="pathway">
    <text evidence="4">Cofactor biosynthesis; ubiquinone biosynthesis.</text>
</comment>
<comment type="caution">
    <text evidence="4">Lacks conserved residue(s) required for the propagation of feature annotation.</text>
</comment>
<comment type="function">
    <text evidence="4">Methyltransferase required for the conversion of 2-polyprenyl-6-methoxy-1,4-benzoquinol (DDMQH2) to 2-polyprenyl-3-methyl-6-methoxy-1,4-benzoquinol (DMQH2).</text>
</comment>
<dbReference type="GO" id="GO:0008425">
    <property type="term" value="F:2-methoxy-6-polyprenyl-1,4-benzoquinol methyltransferase activity"/>
    <property type="evidence" value="ECO:0007669"/>
    <property type="project" value="UniProtKB-UniRule"/>
</dbReference>
<keyword evidence="4" id="KW-0999">Mitochondrion inner membrane</keyword>
<accession>A0A8H4QU88</accession>
<dbReference type="PANTHER" id="PTHR43591">
    <property type="entry name" value="METHYLTRANSFERASE"/>
    <property type="match status" value="1"/>
</dbReference>
<dbReference type="InterPro" id="IPR004033">
    <property type="entry name" value="UbiE/COQ5_MeTrFase"/>
</dbReference>
<dbReference type="InterPro" id="IPR023576">
    <property type="entry name" value="UbiE/COQ5_MeTrFase_CS"/>
</dbReference>
<evidence type="ECO:0000256" key="4">
    <source>
        <dbReference type="HAMAP-Rule" id="MF_03191"/>
    </source>
</evidence>
<dbReference type="PROSITE" id="PS01184">
    <property type="entry name" value="UBIE_2"/>
    <property type="match status" value="1"/>
</dbReference>
<dbReference type="CDD" id="cd02440">
    <property type="entry name" value="AdoMet_MTases"/>
    <property type="match status" value="1"/>
</dbReference>
<keyword evidence="4" id="KW-0496">Mitochondrion</keyword>
<evidence type="ECO:0000256" key="3">
    <source>
        <dbReference type="ARBA" id="ARBA00022691"/>
    </source>
</evidence>
<evidence type="ECO:0000313" key="6">
    <source>
        <dbReference type="EMBL" id="KAF4617524.1"/>
    </source>
</evidence>
<dbReference type="PANTHER" id="PTHR43591:SF24">
    <property type="entry name" value="2-METHOXY-6-POLYPRENYL-1,4-BENZOQUINOL METHYLASE, MITOCHONDRIAL"/>
    <property type="match status" value="1"/>
</dbReference>
<dbReference type="Pfam" id="PF01209">
    <property type="entry name" value="Ubie_methyltran"/>
    <property type="match status" value="1"/>
</dbReference>
<organism evidence="6 7">
    <name type="scientific">Agrocybe pediades</name>
    <dbReference type="NCBI Taxonomy" id="84607"/>
    <lineage>
        <taxon>Eukaryota</taxon>
        <taxon>Fungi</taxon>
        <taxon>Dikarya</taxon>
        <taxon>Basidiomycota</taxon>
        <taxon>Agaricomycotina</taxon>
        <taxon>Agaricomycetes</taxon>
        <taxon>Agaricomycetidae</taxon>
        <taxon>Agaricales</taxon>
        <taxon>Agaricineae</taxon>
        <taxon>Strophariaceae</taxon>
        <taxon>Agrocybe</taxon>
    </lineage>
</organism>
<keyword evidence="4" id="KW-0472">Membrane</keyword>
<sequence>MQTVSRTIRRQCRPTSLQFSRYSHSLDSQQPKATLPNSEPKTTSFGFKTVPEEIKETLVKNVFDSVASKYDLMNDATSFGVHRLWKDSFVSSLRPGRKGPMKCIDVAGGTGDIALRILDYARENYYDRETTVEVVDINAQMLKEGYRRFKQTMYHNTPQISFHEANAQSLGPEKFKDNTYDLYTIAFGIRNCTSIPDVLKEAYRVLKPGGTFACLEFSRVDNPLLNAFVSMLRAPSSQLTWVFRLYDQYSFTVIPLLGTVLAGDRESYQYLVESIRKFPPQPEFAQMIRDAGFSTGKDVDGGAWTNQWGGIACIHTGVKV</sequence>
<reference evidence="6 7" key="1">
    <citation type="submission" date="2019-12" db="EMBL/GenBank/DDBJ databases">
        <authorList>
            <person name="Floudas D."/>
            <person name="Bentzer J."/>
            <person name="Ahren D."/>
            <person name="Johansson T."/>
            <person name="Persson P."/>
            <person name="Tunlid A."/>
        </authorList>
    </citation>
    <scope>NUCLEOTIDE SEQUENCE [LARGE SCALE GENOMIC DNA]</scope>
    <source>
        <strain evidence="6 7">CBS 102.39</strain>
    </source>
</reference>
<dbReference type="NCBIfam" id="TIGR01934">
    <property type="entry name" value="MenG_MenH_UbiE"/>
    <property type="match status" value="1"/>
</dbReference>
<keyword evidence="3 4" id="KW-0949">S-adenosyl-L-methionine</keyword>
<protein>
    <recommendedName>
        <fullName evidence="4">2-methoxy-6-polyprenyl-1,4-benzoquinol methylase, mitochondrial</fullName>
        <ecNumber evidence="4">2.1.1.201</ecNumber>
    </recommendedName>
    <alternativeName>
        <fullName evidence="4">Ubiquinone biosynthesis methyltransferase COQ5</fullName>
    </alternativeName>
</protein>
<dbReference type="HAMAP" id="MF_01813">
    <property type="entry name" value="MenG_UbiE_methyltr"/>
    <property type="match status" value="1"/>
</dbReference>
<comment type="subunit">
    <text evidence="4">Component of a multi-subunit COQ enzyme complex, composed of at least COQ3, COQ4, COQ5, COQ6, COQ7 and COQ9.</text>
</comment>
<evidence type="ECO:0000313" key="7">
    <source>
        <dbReference type="Proteomes" id="UP000521872"/>
    </source>
</evidence>
<dbReference type="SUPFAM" id="SSF53335">
    <property type="entry name" value="S-adenosyl-L-methionine-dependent methyltransferases"/>
    <property type="match status" value="1"/>
</dbReference>
<proteinExistence type="inferred from homology"/>
<dbReference type="GO" id="GO:0032259">
    <property type="term" value="P:methylation"/>
    <property type="evidence" value="ECO:0007669"/>
    <property type="project" value="UniProtKB-KW"/>
</dbReference>
<dbReference type="EC" id="2.1.1.201" evidence="4"/>
<feature type="binding site" evidence="4">
    <location>
        <position position="136"/>
    </location>
    <ligand>
        <name>S-adenosyl-L-methionine</name>
        <dbReference type="ChEBI" id="CHEBI:59789"/>
    </ligand>
</feature>
<keyword evidence="7" id="KW-1185">Reference proteome</keyword>
<dbReference type="Gene3D" id="3.40.50.150">
    <property type="entry name" value="Vaccinia Virus protein VP39"/>
    <property type="match status" value="1"/>
</dbReference>
<dbReference type="Proteomes" id="UP000521872">
    <property type="component" value="Unassembled WGS sequence"/>
</dbReference>
<gene>
    <name evidence="4" type="primary">COQ5</name>
    <name evidence="6" type="ORF">D9613_006054</name>
</gene>
<keyword evidence="1 4" id="KW-0489">Methyltransferase</keyword>
<evidence type="ECO:0000256" key="1">
    <source>
        <dbReference type="ARBA" id="ARBA00022603"/>
    </source>
</evidence>
<keyword evidence="4" id="KW-0831">Ubiquinone biosynthesis</keyword>
<keyword evidence="2 4" id="KW-0808">Transferase</keyword>
<comment type="catalytic activity">
    <reaction evidence="4">
        <text>a 2-methoxy-6-(all-trans-polyprenyl)benzene-1,4-diol + S-adenosyl-L-methionine = a 5-methoxy-2-methyl-3-(all-trans-polyprenyl)benzene-1,4-diol + S-adenosyl-L-homocysteine + H(+)</text>
        <dbReference type="Rhea" id="RHEA:28286"/>
        <dbReference type="Rhea" id="RHEA-COMP:10858"/>
        <dbReference type="Rhea" id="RHEA-COMP:10859"/>
        <dbReference type="ChEBI" id="CHEBI:15378"/>
        <dbReference type="ChEBI" id="CHEBI:57856"/>
        <dbReference type="ChEBI" id="CHEBI:59789"/>
        <dbReference type="ChEBI" id="CHEBI:84166"/>
        <dbReference type="ChEBI" id="CHEBI:84167"/>
        <dbReference type="EC" id="2.1.1.201"/>
    </reaction>
</comment>
<dbReference type="PROSITE" id="PS51608">
    <property type="entry name" value="SAM_MT_UBIE"/>
    <property type="match status" value="1"/>
</dbReference>
<feature type="binding site" evidence="4">
    <location>
        <begin position="166"/>
        <end position="167"/>
    </location>
    <ligand>
        <name>S-adenosyl-L-methionine</name>
        <dbReference type="ChEBI" id="CHEBI:59789"/>
    </ligand>
</feature>
<comment type="similarity">
    <text evidence="4">Belongs to the class I-like SAM-binding methyltransferase superfamily. MenG/UbiE family.</text>
</comment>
<comment type="subcellular location">
    <subcellularLocation>
        <location evidence="4">Mitochondrion inner membrane</location>
        <topology evidence="4">Peripheral membrane protein</topology>
        <orientation evidence="4">Matrix side</orientation>
    </subcellularLocation>
</comment>
<dbReference type="GO" id="GO:0031314">
    <property type="term" value="C:extrinsic component of mitochondrial inner membrane"/>
    <property type="evidence" value="ECO:0007669"/>
    <property type="project" value="UniProtKB-UniRule"/>
</dbReference>
<dbReference type="UniPathway" id="UPA00232"/>
<evidence type="ECO:0000256" key="5">
    <source>
        <dbReference type="SAM" id="MobiDB-lite"/>
    </source>
</evidence>
<feature type="region of interest" description="Disordered" evidence="5">
    <location>
        <begin position="22"/>
        <end position="44"/>
    </location>
</feature>
<evidence type="ECO:0000256" key="2">
    <source>
        <dbReference type="ARBA" id="ARBA00022679"/>
    </source>
</evidence>
<dbReference type="EMBL" id="JAACJL010000030">
    <property type="protein sequence ID" value="KAF4617524.1"/>
    <property type="molecule type" value="Genomic_DNA"/>
</dbReference>
<comment type="caution">
    <text evidence="6">The sequence shown here is derived from an EMBL/GenBank/DDBJ whole genome shotgun (WGS) entry which is preliminary data.</text>
</comment>
<dbReference type="AlphaFoldDB" id="A0A8H4QU88"/>